<dbReference type="Proteomes" id="UP000682951">
    <property type="component" value="Unassembled WGS sequence"/>
</dbReference>
<dbReference type="RefSeq" id="WP_212142183.1">
    <property type="nucleotide sequence ID" value="NZ_JAGSSW010000006.1"/>
</dbReference>
<reference evidence="1 2" key="1">
    <citation type="submission" date="2021-04" db="EMBL/GenBank/DDBJ databases">
        <title>Molecular and phenotypic characterization and identification of bacterial isolates recovered from the Anatolian ground squirrels (Spermophilus xanthoprymnus) and which have the potential to form a new species in the Campylobacter genus.</title>
        <authorList>
            <person name="Aydin F."/>
            <person name="Abay S."/>
            <person name="Kayman T."/>
            <person name="Karakaya E."/>
            <person name="Mustak H.K."/>
            <person name="Mustak I.B."/>
            <person name="Bilgin N."/>
            <person name="Duzler A."/>
            <person name="Sahin O."/>
            <person name="Guran O."/>
            <person name="Saticioglu I.B."/>
        </authorList>
    </citation>
    <scope>NUCLEOTIDE SEQUENCE [LARGE SCALE GENOMIC DNA]</scope>
    <source>
        <strain evidence="2">faydin-G24</strain>
    </source>
</reference>
<organism evidence="1 2">
    <name type="scientific">Campylobacter anatolicus</name>
    <dbReference type="NCBI Taxonomy" id="2829105"/>
    <lineage>
        <taxon>Bacteria</taxon>
        <taxon>Pseudomonadati</taxon>
        <taxon>Campylobacterota</taxon>
        <taxon>Epsilonproteobacteria</taxon>
        <taxon>Campylobacterales</taxon>
        <taxon>Campylobacteraceae</taxon>
        <taxon>Campylobacter</taxon>
    </lineage>
</organism>
<comment type="caution">
    <text evidence="1">The sequence shown here is derived from an EMBL/GenBank/DDBJ whole genome shotgun (WGS) entry which is preliminary data.</text>
</comment>
<sequence length="143" mass="17184">MRYKLLEKSMLKTSKITKDEIINFIETKCTEADEKKYAMYSSYIIIAHMINEYTQAKDSLNLSRWLYKMDRHKRAKENPAYIINYFKGERYLECGDEVNALKYLMLCYYENPNYPFTRVASCYKFLNANLDRPHKLPNEKVDE</sequence>
<dbReference type="EMBL" id="JAGSSW010000006">
    <property type="protein sequence ID" value="MBR8464242.1"/>
    <property type="molecule type" value="Genomic_DNA"/>
</dbReference>
<accession>A0ABS5HKW7</accession>
<evidence type="ECO:0000313" key="1">
    <source>
        <dbReference type="EMBL" id="MBR8464242.1"/>
    </source>
</evidence>
<evidence type="ECO:0000313" key="2">
    <source>
        <dbReference type="Proteomes" id="UP000682951"/>
    </source>
</evidence>
<name>A0ABS5HKW7_9BACT</name>
<protein>
    <submittedName>
        <fullName evidence="1">Uncharacterized protein</fullName>
    </submittedName>
</protein>
<keyword evidence="2" id="KW-1185">Reference proteome</keyword>
<proteinExistence type="predicted"/>
<gene>
    <name evidence="1" type="ORF">KDD93_06665</name>
</gene>